<comment type="subcellular location">
    <subcellularLocation>
        <location evidence="1">Cell membrane</location>
        <topology evidence="1">Multi-pass membrane protein</topology>
    </subcellularLocation>
</comment>
<comment type="similarity">
    <text evidence="7">Belongs to the glycosyltransferase 87 family.</text>
</comment>
<evidence type="ECO:0000256" key="4">
    <source>
        <dbReference type="ARBA" id="ARBA00022692"/>
    </source>
</evidence>
<feature type="transmembrane region" description="Helical" evidence="8">
    <location>
        <begin position="131"/>
        <end position="164"/>
    </location>
</feature>
<dbReference type="AlphaFoldDB" id="A0A2H0LPY0"/>
<accession>A0A2H0LPY0</accession>
<dbReference type="EMBL" id="PCVY01000043">
    <property type="protein sequence ID" value="PIQ86472.1"/>
    <property type="molecule type" value="Genomic_DNA"/>
</dbReference>
<keyword evidence="5 8" id="KW-1133">Transmembrane helix</keyword>
<protein>
    <recommendedName>
        <fullName evidence="11">DUF2029 domain-containing protein</fullName>
    </recommendedName>
</protein>
<comment type="caution">
    <text evidence="9">The sequence shown here is derived from an EMBL/GenBank/DDBJ whole genome shotgun (WGS) entry which is preliminary data.</text>
</comment>
<feature type="transmembrane region" description="Helical" evidence="8">
    <location>
        <begin position="354"/>
        <end position="372"/>
    </location>
</feature>
<proteinExistence type="inferred from homology"/>
<keyword evidence="3" id="KW-0808">Transferase</keyword>
<feature type="transmembrane region" description="Helical" evidence="8">
    <location>
        <begin position="393"/>
        <end position="414"/>
    </location>
</feature>
<dbReference type="Pfam" id="PF09594">
    <property type="entry name" value="GT87"/>
    <property type="match status" value="1"/>
</dbReference>
<feature type="transmembrane region" description="Helical" evidence="8">
    <location>
        <begin position="176"/>
        <end position="198"/>
    </location>
</feature>
<gene>
    <name evidence="9" type="ORF">COV74_04665</name>
</gene>
<dbReference type="InterPro" id="IPR018584">
    <property type="entry name" value="GT87"/>
</dbReference>
<evidence type="ECO:0000313" key="10">
    <source>
        <dbReference type="Proteomes" id="UP000230859"/>
    </source>
</evidence>
<feature type="transmembrane region" description="Helical" evidence="8">
    <location>
        <begin position="12"/>
        <end position="29"/>
    </location>
</feature>
<organism evidence="9 10">
    <name type="scientific">Candidatus Abzuiibacterium crystallinum</name>
    <dbReference type="NCBI Taxonomy" id="1974748"/>
    <lineage>
        <taxon>Bacteria</taxon>
        <taxon>Pseudomonadati</taxon>
        <taxon>Candidatus Omnitrophota</taxon>
        <taxon>Candidatus Abzuiibacterium</taxon>
    </lineage>
</organism>
<evidence type="ECO:0000256" key="5">
    <source>
        <dbReference type="ARBA" id="ARBA00022989"/>
    </source>
</evidence>
<sequence>MNLFFLKHRSWQVILVILMLALMGATVGISHHRALSGSSDFDVYYYAGRAALDSKPIYTIDRRAVNQSKSPFVYPPFFACFIAPFTLLPIGISAGLWNLLNLFWFGWCLFLIKHLVHLPGQRYPSKHNLGWYLLFGALTVFILFDNIAMAQVNILVFFLVLLGLNAMEQNRWGRAGFWIFAAAAIKLIPIIFFVYFAVKRKWRALAGGLGGFLFCFIAFPCLLVGPSQAWRYHHQWYEETLKDQATPLTLPFYSTQLNPSHQNLQAAFFRWVIDWEFRERTGGKHGKEFHYRPPIRLSERQASYLSQAVVLLMFFYYVFCIMRTRDQTKNRRLMVSCLTLISMILLAPKTRSHFFVFLLLPWAVLVTQVISGSQKRKAQFIFLSSAAFYLLQGFSYAKFLGVGSFTALVLFFYFTTQLNQHHGHDTI</sequence>
<keyword evidence="4 8" id="KW-0812">Transmembrane</keyword>
<dbReference type="GO" id="GO:0005886">
    <property type="term" value="C:plasma membrane"/>
    <property type="evidence" value="ECO:0007669"/>
    <property type="project" value="UniProtKB-SubCell"/>
</dbReference>
<evidence type="ECO:0008006" key="11">
    <source>
        <dbReference type="Google" id="ProtNLM"/>
    </source>
</evidence>
<feature type="transmembrane region" description="Helical" evidence="8">
    <location>
        <begin position="302"/>
        <end position="320"/>
    </location>
</feature>
<evidence type="ECO:0000256" key="1">
    <source>
        <dbReference type="ARBA" id="ARBA00004651"/>
    </source>
</evidence>
<evidence type="ECO:0000256" key="3">
    <source>
        <dbReference type="ARBA" id="ARBA00022679"/>
    </source>
</evidence>
<evidence type="ECO:0000313" key="9">
    <source>
        <dbReference type="EMBL" id="PIQ86472.1"/>
    </source>
</evidence>
<keyword evidence="2" id="KW-1003">Cell membrane</keyword>
<keyword evidence="6 8" id="KW-0472">Membrane</keyword>
<dbReference type="Proteomes" id="UP000230859">
    <property type="component" value="Unassembled WGS sequence"/>
</dbReference>
<name>A0A2H0LPY0_9BACT</name>
<evidence type="ECO:0000256" key="6">
    <source>
        <dbReference type="ARBA" id="ARBA00023136"/>
    </source>
</evidence>
<evidence type="ECO:0000256" key="7">
    <source>
        <dbReference type="ARBA" id="ARBA00024033"/>
    </source>
</evidence>
<dbReference type="GO" id="GO:0016758">
    <property type="term" value="F:hexosyltransferase activity"/>
    <property type="evidence" value="ECO:0007669"/>
    <property type="project" value="InterPro"/>
</dbReference>
<evidence type="ECO:0000256" key="8">
    <source>
        <dbReference type="SAM" id="Phobius"/>
    </source>
</evidence>
<evidence type="ECO:0000256" key="2">
    <source>
        <dbReference type="ARBA" id="ARBA00022475"/>
    </source>
</evidence>
<reference evidence="9 10" key="1">
    <citation type="submission" date="2017-09" db="EMBL/GenBank/DDBJ databases">
        <title>Depth-based differentiation of microbial function through sediment-hosted aquifers and enrichment of novel symbionts in the deep terrestrial subsurface.</title>
        <authorList>
            <person name="Probst A.J."/>
            <person name="Ladd B."/>
            <person name="Jarett J.K."/>
            <person name="Geller-Mcgrath D.E."/>
            <person name="Sieber C.M."/>
            <person name="Emerson J.B."/>
            <person name="Anantharaman K."/>
            <person name="Thomas B.C."/>
            <person name="Malmstrom R."/>
            <person name="Stieglmeier M."/>
            <person name="Klingl A."/>
            <person name="Woyke T."/>
            <person name="Ryan C.M."/>
            <person name="Banfield J.F."/>
        </authorList>
    </citation>
    <scope>NUCLEOTIDE SEQUENCE [LARGE SCALE GENOMIC DNA]</scope>
    <source>
        <strain evidence="9">CG11_big_fil_rev_8_21_14_0_20_45_26</strain>
    </source>
</reference>
<feature type="transmembrane region" description="Helical" evidence="8">
    <location>
        <begin position="205"/>
        <end position="225"/>
    </location>
</feature>